<evidence type="ECO:0000313" key="2">
    <source>
        <dbReference type="EMBL" id="OWP06503.1"/>
    </source>
</evidence>
<reference evidence="2" key="1">
    <citation type="submission" date="2017-04" db="EMBL/GenBank/DDBJ databases">
        <title>Draft genome sequence of Marssonina coronaria NL1: causal agent of apple blotch.</title>
        <authorList>
            <person name="Cheng Q."/>
        </authorList>
    </citation>
    <scope>NUCLEOTIDE SEQUENCE [LARGE SCALE GENOMIC DNA]</scope>
    <source>
        <strain evidence="2">NL1</strain>
    </source>
</reference>
<evidence type="ECO:0000313" key="3">
    <source>
        <dbReference type="Proteomes" id="UP000242519"/>
    </source>
</evidence>
<dbReference type="EMBL" id="MZNU01000046">
    <property type="protein sequence ID" value="OWP06503.1"/>
    <property type="molecule type" value="Genomic_DNA"/>
</dbReference>
<name>A0A218ZG19_9HELO</name>
<protein>
    <submittedName>
        <fullName evidence="2">Uncharacterized protein</fullName>
    </submittedName>
</protein>
<gene>
    <name evidence="2" type="ORF">B2J93_9276</name>
</gene>
<feature type="region of interest" description="Disordered" evidence="1">
    <location>
        <begin position="90"/>
        <end position="113"/>
    </location>
</feature>
<feature type="region of interest" description="Disordered" evidence="1">
    <location>
        <begin position="1"/>
        <end position="42"/>
    </location>
</feature>
<proteinExistence type="predicted"/>
<accession>A0A218ZG19</accession>
<dbReference type="InParanoid" id="A0A218ZG19"/>
<keyword evidence="3" id="KW-1185">Reference proteome</keyword>
<feature type="compositionally biased region" description="Basic and acidic residues" evidence="1">
    <location>
        <begin position="1"/>
        <end position="21"/>
    </location>
</feature>
<organism evidence="2 3">
    <name type="scientific">Diplocarpon coronariae</name>
    <dbReference type="NCBI Taxonomy" id="2795749"/>
    <lineage>
        <taxon>Eukaryota</taxon>
        <taxon>Fungi</taxon>
        <taxon>Dikarya</taxon>
        <taxon>Ascomycota</taxon>
        <taxon>Pezizomycotina</taxon>
        <taxon>Leotiomycetes</taxon>
        <taxon>Helotiales</taxon>
        <taxon>Drepanopezizaceae</taxon>
        <taxon>Diplocarpon</taxon>
    </lineage>
</organism>
<dbReference type="AlphaFoldDB" id="A0A218ZG19"/>
<sequence length="113" mass="12492">MNEERKDGASGGQEKSDEKLYENPVILPAAGPENRSPSIRDPTRHSYILDVLTSRPDLWASSPRNLSVPQVGNHRPTPLAMSRKVIEALESSPRTHGQAAWTRVRRSPSRLGA</sequence>
<dbReference type="Proteomes" id="UP000242519">
    <property type="component" value="Unassembled WGS sequence"/>
</dbReference>
<feature type="compositionally biased region" description="Basic residues" evidence="1">
    <location>
        <begin position="103"/>
        <end position="113"/>
    </location>
</feature>
<evidence type="ECO:0000256" key="1">
    <source>
        <dbReference type="SAM" id="MobiDB-lite"/>
    </source>
</evidence>
<comment type="caution">
    <text evidence="2">The sequence shown here is derived from an EMBL/GenBank/DDBJ whole genome shotgun (WGS) entry which is preliminary data.</text>
</comment>